<comment type="caution">
    <text evidence="1">The sequence shown here is derived from an EMBL/GenBank/DDBJ whole genome shotgun (WGS) entry which is preliminary data.</text>
</comment>
<organism evidence="1 2">
    <name type="scientific">Paramecium primaurelia</name>
    <dbReference type="NCBI Taxonomy" id="5886"/>
    <lineage>
        <taxon>Eukaryota</taxon>
        <taxon>Sar</taxon>
        <taxon>Alveolata</taxon>
        <taxon>Ciliophora</taxon>
        <taxon>Intramacronucleata</taxon>
        <taxon>Oligohymenophorea</taxon>
        <taxon>Peniculida</taxon>
        <taxon>Parameciidae</taxon>
        <taxon>Paramecium</taxon>
    </lineage>
</organism>
<evidence type="ECO:0000313" key="2">
    <source>
        <dbReference type="Proteomes" id="UP000688137"/>
    </source>
</evidence>
<dbReference type="AlphaFoldDB" id="A0A8S1MPQ5"/>
<dbReference type="EMBL" id="CAJJDM010000070">
    <property type="protein sequence ID" value="CAD8082428.1"/>
    <property type="molecule type" value="Genomic_DNA"/>
</dbReference>
<dbReference type="Proteomes" id="UP000688137">
    <property type="component" value="Unassembled WGS sequence"/>
</dbReference>
<protein>
    <submittedName>
        <fullName evidence="1">Uncharacterized protein</fullName>
    </submittedName>
</protein>
<gene>
    <name evidence="1" type="ORF">PPRIM_AZ9-3.1.T0670249</name>
</gene>
<keyword evidence="2" id="KW-1185">Reference proteome</keyword>
<reference evidence="1" key="1">
    <citation type="submission" date="2021-01" db="EMBL/GenBank/DDBJ databases">
        <authorList>
            <consortium name="Genoscope - CEA"/>
            <person name="William W."/>
        </authorList>
    </citation>
    <scope>NUCLEOTIDE SEQUENCE</scope>
</reference>
<name>A0A8S1MPQ5_PARPR</name>
<evidence type="ECO:0000313" key="1">
    <source>
        <dbReference type="EMBL" id="CAD8082428.1"/>
    </source>
</evidence>
<dbReference type="OMA" id="IGQFAHN"/>
<accession>A0A8S1MPQ5</accession>
<proteinExistence type="predicted"/>
<sequence length="408" mass="49346">MKPNQKVLDHLKKYDYYLPLHLDYVQKWFYEQMVDNLGLGESFRTSFLSQISKIGQFAHNEQQFRQLVRDSWFGFLNKKPLNFICIMIDGQEQNAIKEFLLNVLIQPNQYDITYIDELLQIYEYYLQGNGGVVNIINRTKFRMILSKLNCSRFILNQDERIQLQIKQYMFDLYLKNIEKIDEKERINVEFITRTNIFNKLFQVLFDQIEGQGNMFNHLKQIVFVMIEEQQNILISFQILKSFYQMYLDKEKLLFERIDSRVNFDHNRIARELNQKYKEKKDLGETLKSIVQRQTQTINYKLLLRELVTKDIYSKENEQIFNPLLKEFDINNQQKNKRQQYIDNDLIQQIKLLGFNKLDKRNENEYDNLNFSINIIDNNNIIVINKRNNQKGKCQNIKELYLFMKNSNI</sequence>